<dbReference type="Proteomes" id="UP000076532">
    <property type="component" value="Unassembled WGS sequence"/>
</dbReference>
<dbReference type="EMBL" id="KV417665">
    <property type="protein sequence ID" value="KZP11285.1"/>
    <property type="molecule type" value="Genomic_DNA"/>
</dbReference>
<gene>
    <name evidence="2" type="ORF">FIBSPDRAFT_962388</name>
</gene>
<accession>A0A166A672</accession>
<name>A0A166A672_9AGAM</name>
<feature type="compositionally biased region" description="Polar residues" evidence="1">
    <location>
        <begin position="105"/>
        <end position="114"/>
    </location>
</feature>
<dbReference type="OrthoDB" id="10491023at2759"/>
<keyword evidence="3" id="KW-1185">Reference proteome</keyword>
<evidence type="ECO:0000313" key="2">
    <source>
        <dbReference type="EMBL" id="KZP11285.1"/>
    </source>
</evidence>
<proteinExistence type="predicted"/>
<dbReference type="AlphaFoldDB" id="A0A166A672"/>
<feature type="region of interest" description="Disordered" evidence="1">
    <location>
        <begin position="81"/>
        <end position="126"/>
    </location>
</feature>
<reference evidence="2 3" key="1">
    <citation type="journal article" date="2016" name="Mol. Biol. Evol.">
        <title>Comparative Genomics of Early-Diverging Mushroom-Forming Fungi Provides Insights into the Origins of Lignocellulose Decay Capabilities.</title>
        <authorList>
            <person name="Nagy L.G."/>
            <person name="Riley R."/>
            <person name="Tritt A."/>
            <person name="Adam C."/>
            <person name="Daum C."/>
            <person name="Floudas D."/>
            <person name="Sun H."/>
            <person name="Yadav J.S."/>
            <person name="Pangilinan J."/>
            <person name="Larsson K.H."/>
            <person name="Matsuura K."/>
            <person name="Barry K."/>
            <person name="Labutti K."/>
            <person name="Kuo R."/>
            <person name="Ohm R.A."/>
            <person name="Bhattacharya S.S."/>
            <person name="Shirouzu T."/>
            <person name="Yoshinaga Y."/>
            <person name="Martin F.M."/>
            <person name="Grigoriev I.V."/>
            <person name="Hibbett D.S."/>
        </authorList>
    </citation>
    <scope>NUCLEOTIDE SEQUENCE [LARGE SCALE GENOMIC DNA]</scope>
    <source>
        <strain evidence="2 3">CBS 109695</strain>
    </source>
</reference>
<organism evidence="2 3">
    <name type="scientific">Athelia psychrophila</name>
    <dbReference type="NCBI Taxonomy" id="1759441"/>
    <lineage>
        <taxon>Eukaryota</taxon>
        <taxon>Fungi</taxon>
        <taxon>Dikarya</taxon>
        <taxon>Basidiomycota</taxon>
        <taxon>Agaricomycotina</taxon>
        <taxon>Agaricomycetes</taxon>
        <taxon>Agaricomycetidae</taxon>
        <taxon>Atheliales</taxon>
        <taxon>Atheliaceae</taxon>
        <taxon>Athelia</taxon>
    </lineage>
</organism>
<evidence type="ECO:0000313" key="3">
    <source>
        <dbReference type="Proteomes" id="UP000076532"/>
    </source>
</evidence>
<protein>
    <submittedName>
        <fullName evidence="2">Uncharacterized protein</fullName>
    </submittedName>
</protein>
<evidence type="ECO:0000256" key="1">
    <source>
        <dbReference type="SAM" id="MobiDB-lite"/>
    </source>
</evidence>
<sequence>MCSVNDLQHTPVNFVTCIKVKGCYLIKSLAASSGINFTKKVDRFMLAMEASRSVCLAGMILHVGNYTAPIGLGYPTFGRDWKPMPNEEPSTGKNPSPRKFGPSRFQDTSCASPQKDNHVAGPMKKPWEDVPIYDGTRLKEADFHKVRSKLRKLPVMNEETPPQLLRHGWL</sequence>